<dbReference type="Gene3D" id="2.60.40.10">
    <property type="entry name" value="Immunoglobulins"/>
    <property type="match status" value="1"/>
</dbReference>
<dbReference type="GO" id="GO:0005975">
    <property type="term" value="P:carbohydrate metabolic process"/>
    <property type="evidence" value="ECO:0007669"/>
    <property type="project" value="UniProtKB-ARBA"/>
</dbReference>
<organism evidence="6 7">
    <name type="scientific">Nonomuraea soli</name>
    <dbReference type="NCBI Taxonomy" id="1032476"/>
    <lineage>
        <taxon>Bacteria</taxon>
        <taxon>Bacillati</taxon>
        <taxon>Actinomycetota</taxon>
        <taxon>Actinomycetes</taxon>
        <taxon>Streptosporangiales</taxon>
        <taxon>Streptosporangiaceae</taxon>
        <taxon>Nonomuraea</taxon>
    </lineage>
</organism>
<evidence type="ECO:0000256" key="1">
    <source>
        <dbReference type="ARBA" id="ARBA00022729"/>
    </source>
</evidence>
<dbReference type="InterPro" id="IPR022385">
    <property type="entry name" value="Rhs_assc_core"/>
</dbReference>
<dbReference type="InterPro" id="IPR013320">
    <property type="entry name" value="ConA-like_dom_sf"/>
</dbReference>
<evidence type="ECO:0000256" key="2">
    <source>
        <dbReference type="ARBA" id="ARBA00023157"/>
    </source>
</evidence>
<dbReference type="NCBIfam" id="NF033679">
    <property type="entry name" value="DNRLRE_dom"/>
    <property type="match status" value="1"/>
</dbReference>
<evidence type="ECO:0000256" key="3">
    <source>
        <dbReference type="SAM" id="MobiDB-lite"/>
    </source>
</evidence>
<dbReference type="Proteomes" id="UP000530928">
    <property type="component" value="Unassembled WGS sequence"/>
</dbReference>
<keyword evidence="1 4" id="KW-0732">Signal</keyword>
<dbReference type="NCBIfam" id="TIGR01643">
    <property type="entry name" value="YD_repeat_2x"/>
    <property type="match status" value="1"/>
</dbReference>
<evidence type="ECO:0000313" key="7">
    <source>
        <dbReference type="Proteomes" id="UP000530928"/>
    </source>
</evidence>
<proteinExistence type="predicted"/>
<dbReference type="SMART" id="SM00560">
    <property type="entry name" value="LamGL"/>
    <property type="match status" value="1"/>
</dbReference>
<accession>A0A7W0CFK7</accession>
<dbReference type="EMBL" id="JACDUR010000001">
    <property type="protein sequence ID" value="MBA2890075.1"/>
    <property type="molecule type" value="Genomic_DNA"/>
</dbReference>
<dbReference type="Gene3D" id="2.60.120.260">
    <property type="entry name" value="Galactose-binding domain-like"/>
    <property type="match status" value="1"/>
</dbReference>
<feature type="domain" description="LamG-like jellyroll fold" evidence="5">
    <location>
        <begin position="1315"/>
        <end position="1455"/>
    </location>
</feature>
<dbReference type="InterPro" id="IPR006558">
    <property type="entry name" value="LamG-like"/>
</dbReference>
<feature type="chain" id="PRO_5030842971" evidence="4">
    <location>
        <begin position="31"/>
        <end position="2502"/>
    </location>
</feature>
<dbReference type="InterPro" id="IPR050708">
    <property type="entry name" value="T6SS_VgrG/RHS"/>
</dbReference>
<evidence type="ECO:0000259" key="5">
    <source>
        <dbReference type="SMART" id="SM00560"/>
    </source>
</evidence>
<dbReference type="RefSeq" id="WP_181608800.1">
    <property type="nucleotide sequence ID" value="NZ_BAABAM010000001.1"/>
</dbReference>
<evidence type="ECO:0000256" key="4">
    <source>
        <dbReference type="SAM" id="SignalP"/>
    </source>
</evidence>
<evidence type="ECO:0000313" key="6">
    <source>
        <dbReference type="EMBL" id="MBA2890075.1"/>
    </source>
</evidence>
<feature type="region of interest" description="Disordered" evidence="3">
    <location>
        <begin position="1260"/>
        <end position="1310"/>
    </location>
</feature>
<dbReference type="InterPro" id="IPR006530">
    <property type="entry name" value="YD"/>
</dbReference>
<dbReference type="InterPro" id="IPR031325">
    <property type="entry name" value="RHS_repeat"/>
</dbReference>
<feature type="signal peptide" evidence="4">
    <location>
        <begin position="1"/>
        <end position="30"/>
    </location>
</feature>
<feature type="compositionally biased region" description="Polar residues" evidence="3">
    <location>
        <begin position="1260"/>
        <end position="1272"/>
    </location>
</feature>
<dbReference type="Pfam" id="PF13385">
    <property type="entry name" value="Laminin_G_3"/>
    <property type="match status" value="1"/>
</dbReference>
<comment type="caution">
    <text evidence="6">The sequence shown here is derived from an EMBL/GenBank/DDBJ whole genome shotgun (WGS) entry which is preliminary data.</text>
</comment>
<keyword evidence="7" id="KW-1185">Reference proteome</keyword>
<sequence>MFSARALKRLAAVVVISLAAGLVEGVPAQAARNATAAASHKPACVTERPDVSSALTTARLCDLKVEVTSLTTESLRVHANPEGTLTAEQHAGPVRVRRDKSWTTVDLTLQHHSDGSVSAKAHPRDLKLSGAKAEGEHELATAAGDGGSVALVWTGALPTPQLDGASATYPEIRSGVDLVVNATPTGFEQFLVVKNRAGLAHVRSTPIALRAKGWKTVADGADGFAFTDAAGRVRARSPQPLMWDARKDKATGEPLAVTKVAARMRKTVGELSLTPDQAWLNAPDRQFPIVIDPQVTIGPSFDTFVRSNEDYDRSGMNMLELGRTTGDPVWTSRSFLHWNTAPFAGGQVSSATVHFWNWYSTTCAQTAWELWSVGSFDASVRWHNQPEWRFNEATSTQTKGLNSSCDDGWVTIDGRGFFQRAANELAPVGYMGLKAADESRTDSWKQFRSINATASVFPYALVTYTAAPQVSSPSTSPTTSCATGTARPYMTSRTPQLRVTVSDAEGAAANVAFEWRVAGAADKLGEALATGAPSGTVASVTVPGGQFAEGGAYAWRARASDSVGAGAWSPWCEFTVDSVKPGAPFVSSADYPADGRWYGKAGQAGTFTFRPATDDADVVGYRYQLDTDTAPRDTTDTTVSIAPPEEGHRTLTVWAKDRAGNLSENPAVHRFLVGKAGLAQPDMGATVVKRMKIAVDRNDPAYTRVTFQYRRGPGSVESDIPLANLRKANGDAITQSRVPLADLGAHATWNAMDTLGSIGGVADVRALLYTANDADPPYATAWVRTTVDPNGDGAAATEVGPGSINLLTGDHTLSATDVNELGLQVNRVASSREPTEGWIAQGQLLSANQTQVSADVTGFDAQGTSTLVRATGRGQGSSTDSLEITPVAASGDTFAALGGDFGALRLGMKPGRRYRASAWIYVPAATGLNLGYGNRGQQILAFYKDGSGYREVASRRAAWTDGWQELTVDLQIPPGASEAFIRLYNGATGGSGKKVYWDNISVREVLAPFGPQWRGGAGDGVVDGQYTTLEFPELEMAHVSTVTGGWVTFSRNASGAFFPEPGAEGLSLTKVSEEVYRLSELGDSTTEFTKRGQAFVATATWTSEASSTSRYLYDTTDNRALLKRVINPQEAGVGDCTAAVPARGCEVLEYDYATTTTATAAAQGDYADRVRSVKVWTWDPQASAMSAVEVARYAYDAQGRLREVWDPRLSQALKNTYDYDTTGRVVKVAAPGELPWMFDYTGTDVDTPALRWDLDDMSGTTVTDSSGNSRTGAFSGGGRWEPGDDVADPADGGAGFTGTHPQQLAAAGPAVPTNKSFTVSAWVHPTNAAVTRTAVSQDGARTSGFFFNLIPSLNRWAFSMVTSDNEAATPVRALSTGPPALNAWTHLTGVYDAAAGQLRLYVNGVLQGSAAYSAAWDASGPFVVGRAKWNASTNTNLWHGGVDDVRVYPKVLSTSQITALALQDQAGRLLRVRRATLAAGSKDQVDGEVATNVVYNVPLTRAGGGPHDMDHAAVSTWAQQDVPTDATAVFGPETPPAVHFASASAPGSGGYGTATVHYLNASGQETNTATPGGHIDTTEYDRFGNVVRTLEATNRTLALGTHPEAATLAGELSLPAGTAIRAQLLSSYQTYSGDGLDLIDTLGPLTRIVLESGLSDPTGTLPALPAGSTALARAHGVNVYDEGKPDGYAYHLITTEIDGAKVDGYPADADRRVVRHGYTAEKGGTSGWKLRKATSSTTDAGSAYVVFDDAGRAHESWGIGANGSDARTKKTIFYTAGANTADAACGNRPEWAGQPCVTSAAGAVTGHDPARMPGVLPVKRVEAYSRFGEPTVVTETAAGKTRRGVTVYDGADRITRMEITSDEGVAIMPVTTEFDPVTGDVVKTTMGSVSVIREYDKLGRLVSYTDADGGVTRNEFDRYGKPTKVVDPTGWMSFTYDRAAEPRGLLTSVTDSVAGTFTARYSPDGQPVQLTYPGGITRKDRLDAAFNPVERTFTRTGDGQILYAESIVENTAGQWVAHTYTGGAKRYGYDKLGRLTKVDHLDSLGQCTSRAYEYDARTNRKHKQTFAPAADGTCQSETAEPSSQHAHDSADRLTDAGFTYDAFGRSLTTPGGPSNTFYVNDLVAAQHLGDTRRSWTLDPIHRLRGFVTEREVNGQWTQASSKVNHYGDDSDEPRWIVEDAQGTVTRMVSGPDGDLVATTSAGGDVRLQLNNLHGDVALTIDPALTAPQTYDYDEFGIARPQQDDVRYGWLGGKQRSGEALGDTILMGVRLYSPTLGRFLQTDPVAGGSCNAYDYVCQDPVNQFDLDGRWGWFKKALNVVAKVAEVASYIPGPIGTIAGGISAVSYAATGNWRKAGEMALVAAANLVGAGAAVKVGFAVARGAARGIARAGASIGSWAAKKAKPYAYVGKHQGVGRAPFKWPKMRDLKHMGRGALINVNLALGGGGAVQRGSLRGRSMAWTVASSAAKAAWQWWPRHHARHAKPSKLKPKLDSIARKINRWLP</sequence>
<dbReference type="InterPro" id="IPR013783">
    <property type="entry name" value="Ig-like_fold"/>
</dbReference>
<protein>
    <submittedName>
        <fullName evidence="6">RHS repeat-associated protein</fullName>
    </submittedName>
</protein>
<dbReference type="SUPFAM" id="SSF49899">
    <property type="entry name" value="Concanavalin A-like lectins/glucanases"/>
    <property type="match status" value="1"/>
</dbReference>
<feature type="region of interest" description="Disordered" evidence="3">
    <location>
        <begin position="2064"/>
        <end position="2091"/>
    </location>
</feature>
<dbReference type="Gene3D" id="2.60.120.200">
    <property type="match status" value="1"/>
</dbReference>
<dbReference type="NCBIfam" id="TIGR03696">
    <property type="entry name" value="Rhs_assc_core"/>
    <property type="match status" value="1"/>
</dbReference>
<reference evidence="6 7" key="1">
    <citation type="submission" date="2020-07" db="EMBL/GenBank/DDBJ databases">
        <title>Genomic Encyclopedia of Type Strains, Phase IV (KMG-IV): sequencing the most valuable type-strain genomes for metagenomic binning, comparative biology and taxonomic classification.</title>
        <authorList>
            <person name="Goeker M."/>
        </authorList>
    </citation>
    <scope>NUCLEOTIDE SEQUENCE [LARGE SCALE GENOMIC DNA]</scope>
    <source>
        <strain evidence="6 7">DSM 45533</strain>
    </source>
</reference>
<keyword evidence="2" id="KW-1015">Disulfide bond</keyword>
<dbReference type="PANTHER" id="PTHR32305:SF15">
    <property type="entry name" value="PROTEIN RHSA-RELATED"/>
    <property type="match status" value="1"/>
</dbReference>
<dbReference type="Pfam" id="PF05593">
    <property type="entry name" value="RHS_repeat"/>
    <property type="match status" value="1"/>
</dbReference>
<dbReference type="Gene3D" id="2.180.10.10">
    <property type="entry name" value="RHS repeat-associated core"/>
    <property type="match status" value="1"/>
</dbReference>
<gene>
    <name evidence="6" type="ORF">HNR30_001410</name>
</gene>
<name>A0A7W0CFK7_9ACTN</name>
<dbReference type="PANTHER" id="PTHR32305">
    <property type="match status" value="1"/>
</dbReference>
<feature type="compositionally biased region" description="Polar residues" evidence="3">
    <location>
        <begin position="2073"/>
        <end position="2084"/>
    </location>
</feature>